<comment type="caution">
    <text evidence="1">The sequence shown here is derived from an EMBL/GenBank/DDBJ whole genome shotgun (WGS) entry which is preliminary data.</text>
</comment>
<keyword evidence="2" id="KW-1185">Reference proteome</keyword>
<dbReference type="RefSeq" id="WP_345492265.1">
    <property type="nucleotide sequence ID" value="NZ_BAABHY010000006.1"/>
</dbReference>
<dbReference type="Proteomes" id="UP001500171">
    <property type="component" value="Unassembled WGS sequence"/>
</dbReference>
<accession>A0ABP9NHX8</accession>
<organism evidence="1 2">
    <name type="scientific">Orbus sasakiae</name>
    <dbReference type="NCBI Taxonomy" id="1078475"/>
    <lineage>
        <taxon>Bacteria</taxon>
        <taxon>Pseudomonadati</taxon>
        <taxon>Pseudomonadota</taxon>
        <taxon>Gammaproteobacteria</taxon>
        <taxon>Orbales</taxon>
        <taxon>Orbaceae</taxon>
        <taxon>Orbus</taxon>
    </lineage>
</organism>
<evidence type="ECO:0000313" key="1">
    <source>
        <dbReference type="EMBL" id="GAA5113775.1"/>
    </source>
</evidence>
<dbReference type="InterPro" id="IPR017850">
    <property type="entry name" value="Alkaline_phosphatase_core_sf"/>
</dbReference>
<dbReference type="EMBL" id="BAABHY010000006">
    <property type="protein sequence ID" value="GAA5113775.1"/>
    <property type="molecule type" value="Genomic_DNA"/>
</dbReference>
<dbReference type="Pfam" id="PF01663">
    <property type="entry name" value="Phosphodiest"/>
    <property type="match status" value="1"/>
</dbReference>
<protein>
    <submittedName>
        <fullName evidence="1">Alkaline phosphatase family protein</fullName>
    </submittedName>
</protein>
<dbReference type="SUPFAM" id="SSF53649">
    <property type="entry name" value="Alkaline phosphatase-like"/>
    <property type="match status" value="1"/>
</dbReference>
<proteinExistence type="predicted"/>
<dbReference type="PANTHER" id="PTHR10151">
    <property type="entry name" value="ECTONUCLEOTIDE PYROPHOSPHATASE/PHOSPHODIESTERASE"/>
    <property type="match status" value="1"/>
</dbReference>
<gene>
    <name evidence="1" type="ORF">GCM10023211_22420</name>
</gene>
<dbReference type="Gene3D" id="3.40.720.10">
    <property type="entry name" value="Alkaline Phosphatase, subunit A"/>
    <property type="match status" value="1"/>
</dbReference>
<dbReference type="InterPro" id="IPR002591">
    <property type="entry name" value="Phosphodiest/P_Trfase"/>
</dbReference>
<name>A0ABP9NHX8_9GAMM</name>
<evidence type="ECO:0000313" key="2">
    <source>
        <dbReference type="Proteomes" id="UP001500171"/>
    </source>
</evidence>
<reference evidence="2" key="1">
    <citation type="journal article" date="2019" name="Int. J. Syst. Evol. Microbiol.">
        <title>The Global Catalogue of Microorganisms (GCM) 10K type strain sequencing project: providing services to taxonomists for standard genome sequencing and annotation.</title>
        <authorList>
            <consortium name="The Broad Institute Genomics Platform"/>
            <consortium name="The Broad Institute Genome Sequencing Center for Infectious Disease"/>
            <person name="Wu L."/>
            <person name="Ma J."/>
        </authorList>
    </citation>
    <scope>NUCLEOTIDE SEQUENCE [LARGE SCALE GENOMIC DNA]</scope>
    <source>
        <strain evidence="2">JCM 18050</strain>
    </source>
</reference>
<dbReference type="PANTHER" id="PTHR10151:SF120">
    <property type="entry name" value="BIS(5'-ADENOSYL)-TRIPHOSPHATASE"/>
    <property type="match status" value="1"/>
</dbReference>
<sequence length="260" mass="29654">MNKVILVVLDGLNYAVAEHAMGYLLAECTAKKGHLRVINCELPSLSRPLYECILTGVRPVDSGIVNNQVSRLSTQKSIFHYVKQAGLVSGAAAYHWVSELYNRTPFDPIQDRHVADNALTIPYAHFYFEDHYPDSHLFLDAEHLRRQYHPDFLFIHSMNIDDTGHHYGSDSPQYRNMARKADSILSNFLPQWLEEGYQVIITADHGMNCDRSHGGNLTDEQQVPLFIFGHQHERLTEQTILQTDLCALTCQLLNIPHNTK</sequence>